<accession>G2E7E0</accession>
<dbReference type="NCBIfam" id="NF033545">
    <property type="entry name" value="transpos_IS630"/>
    <property type="match status" value="1"/>
</dbReference>
<evidence type="ECO:0000313" key="4">
    <source>
        <dbReference type="Proteomes" id="UP000004200"/>
    </source>
</evidence>
<evidence type="ECO:0000259" key="1">
    <source>
        <dbReference type="Pfam" id="PF13358"/>
    </source>
</evidence>
<comment type="caution">
    <text evidence="3">The sequence shown here is derived from an EMBL/GenBank/DDBJ whole genome shotgun (WGS) entry which is preliminary data.</text>
</comment>
<proteinExistence type="predicted"/>
<sequence length="342" mass="39607">MNDYRLSDEELAELRAAHRRVRDIREAYRINAVILLGQGRGVKDIADALLLDPETVRSYFKRYQKGGLDELLRMSYVGSEALLDSTQLRELDAHLQSTLYQTAAGVARYVEQRWDVRYTPSGMNALLHRLGYVYKKPTLLPGKHQPVEVQEAFVSKYQDFKDKKSEKDVIVFMDAVHPQHNPVLGCGWIKRGKQQAIQSNTGRQRLNINGAINIETLELTYRIDNTINAVSTIALLKQLESAYPAASRIIVICDNARYYKSKLVAEYLKNSRIQLEPLPAYSPNLNLIERFWKFFKKQVLYNRYYERFAEFRIACKEFFAELDLYAPQLRTLLAENFQIIGN</sequence>
<evidence type="ECO:0000313" key="3">
    <source>
        <dbReference type="EMBL" id="EGV27979.1"/>
    </source>
</evidence>
<dbReference type="Gene3D" id="3.30.420.10">
    <property type="entry name" value="Ribonuclease H-like superfamily/Ribonuclease H"/>
    <property type="match status" value="1"/>
</dbReference>
<feature type="domain" description="Winged helix-turn helix" evidence="2">
    <location>
        <begin position="100"/>
        <end position="153"/>
    </location>
</feature>
<organism evidence="3 4">
    <name type="scientific">Thiorhodococcus drewsii AZ1</name>
    <dbReference type="NCBI Taxonomy" id="765913"/>
    <lineage>
        <taxon>Bacteria</taxon>
        <taxon>Pseudomonadati</taxon>
        <taxon>Pseudomonadota</taxon>
        <taxon>Gammaproteobacteria</taxon>
        <taxon>Chromatiales</taxon>
        <taxon>Chromatiaceae</taxon>
        <taxon>Thiorhodococcus</taxon>
    </lineage>
</organism>
<dbReference type="Pfam" id="PF13358">
    <property type="entry name" value="DDE_3"/>
    <property type="match status" value="1"/>
</dbReference>
<dbReference type="InterPro" id="IPR025959">
    <property type="entry name" value="Winged_HTH_dom"/>
</dbReference>
<dbReference type="OrthoDB" id="5296404at2"/>
<dbReference type="InterPro" id="IPR047655">
    <property type="entry name" value="Transpos_IS630-like"/>
</dbReference>
<dbReference type="InterPro" id="IPR012337">
    <property type="entry name" value="RNaseH-like_sf"/>
</dbReference>
<dbReference type="InterPro" id="IPR009057">
    <property type="entry name" value="Homeodomain-like_sf"/>
</dbReference>
<dbReference type="Pfam" id="PF13551">
    <property type="entry name" value="HTH_29"/>
    <property type="match status" value="1"/>
</dbReference>
<dbReference type="EMBL" id="AFWT01000050">
    <property type="protein sequence ID" value="EGV27979.1"/>
    <property type="molecule type" value="Genomic_DNA"/>
</dbReference>
<keyword evidence="4" id="KW-1185">Reference proteome</keyword>
<dbReference type="STRING" id="765913.ThidrDRAFT_4203"/>
<gene>
    <name evidence="3" type="ORF">ThidrDRAFT_4203</name>
</gene>
<dbReference type="AlphaFoldDB" id="G2E7E0"/>
<evidence type="ECO:0000259" key="2">
    <source>
        <dbReference type="Pfam" id="PF13592"/>
    </source>
</evidence>
<dbReference type="Pfam" id="PF13592">
    <property type="entry name" value="HTH_33"/>
    <property type="match status" value="1"/>
</dbReference>
<dbReference type="eggNOG" id="COG3335">
    <property type="taxonomic scope" value="Bacteria"/>
</dbReference>
<dbReference type="SUPFAM" id="SSF53098">
    <property type="entry name" value="Ribonuclease H-like"/>
    <property type="match status" value="1"/>
</dbReference>
<dbReference type="eggNOG" id="COG3415">
    <property type="taxonomic scope" value="Bacteria"/>
</dbReference>
<name>G2E7E0_9GAMM</name>
<reference evidence="3 4" key="1">
    <citation type="submission" date="2011-06" db="EMBL/GenBank/DDBJ databases">
        <title>The draft genome of Thiorhodococcus drewsii AZ1.</title>
        <authorList>
            <consortium name="US DOE Joint Genome Institute (JGI-PGF)"/>
            <person name="Lucas S."/>
            <person name="Han J."/>
            <person name="Lapidus A."/>
            <person name="Cheng J.-F."/>
            <person name="Goodwin L."/>
            <person name="Pitluck S."/>
            <person name="Peters L."/>
            <person name="Land M.L."/>
            <person name="Hauser L."/>
            <person name="Vogl K."/>
            <person name="Liu Z."/>
            <person name="Imhoff J."/>
            <person name="Thiel V."/>
            <person name="Frigaard N.-U."/>
            <person name="Bryant D.A."/>
            <person name="Woyke T.J."/>
        </authorList>
    </citation>
    <scope>NUCLEOTIDE SEQUENCE [LARGE SCALE GENOMIC DNA]</scope>
    <source>
        <strain evidence="3 4">AZ1</strain>
    </source>
</reference>
<feature type="domain" description="Tc1-like transposase DDE" evidence="1">
    <location>
        <begin position="170"/>
        <end position="311"/>
    </location>
</feature>
<dbReference type="GO" id="GO:0003676">
    <property type="term" value="F:nucleic acid binding"/>
    <property type="evidence" value="ECO:0007669"/>
    <property type="project" value="InterPro"/>
</dbReference>
<dbReference type="RefSeq" id="WP_007042916.1">
    <property type="nucleotide sequence ID" value="NZ_AFWT01000050.1"/>
</dbReference>
<protein>
    <submittedName>
        <fullName evidence="3">Transposase</fullName>
    </submittedName>
</protein>
<dbReference type="Proteomes" id="UP000004200">
    <property type="component" value="Unassembled WGS sequence"/>
</dbReference>
<dbReference type="InterPro" id="IPR038717">
    <property type="entry name" value="Tc1-like_DDE_dom"/>
</dbReference>
<dbReference type="SUPFAM" id="SSF46689">
    <property type="entry name" value="Homeodomain-like"/>
    <property type="match status" value="1"/>
</dbReference>
<dbReference type="InterPro" id="IPR036397">
    <property type="entry name" value="RNaseH_sf"/>
</dbReference>